<evidence type="ECO:0000313" key="6">
    <source>
        <dbReference type="EMBL" id="MFC4564374.1"/>
    </source>
</evidence>
<evidence type="ECO:0000313" key="7">
    <source>
        <dbReference type="Proteomes" id="UP001595923"/>
    </source>
</evidence>
<reference evidence="7" key="1">
    <citation type="journal article" date="2019" name="Int. J. Syst. Evol. Microbiol.">
        <title>The Global Catalogue of Microorganisms (GCM) 10K type strain sequencing project: providing services to taxonomists for standard genome sequencing and annotation.</title>
        <authorList>
            <consortium name="The Broad Institute Genomics Platform"/>
            <consortium name="The Broad Institute Genome Sequencing Center for Infectious Disease"/>
            <person name="Wu L."/>
            <person name="Ma J."/>
        </authorList>
    </citation>
    <scope>NUCLEOTIDE SEQUENCE [LARGE SCALE GENOMIC DNA]</scope>
    <source>
        <strain evidence="7">XZYJ18</strain>
    </source>
</reference>
<dbReference type="EC" id="1.1.1.35" evidence="6"/>
<proteinExistence type="inferred from homology"/>
<accession>A0ABV9DZR2</accession>
<dbReference type="Pfam" id="PF02737">
    <property type="entry name" value="3HCDH_N"/>
    <property type="match status" value="1"/>
</dbReference>
<feature type="domain" description="3-hydroxyacyl-CoA dehydrogenase C-terminal" evidence="4">
    <location>
        <begin position="187"/>
        <end position="283"/>
    </location>
</feature>
<dbReference type="PIRSF" id="PIRSF000105">
    <property type="entry name" value="HCDH"/>
    <property type="match status" value="1"/>
</dbReference>
<dbReference type="InterPro" id="IPR036291">
    <property type="entry name" value="NAD(P)-bd_dom_sf"/>
</dbReference>
<evidence type="ECO:0000256" key="2">
    <source>
        <dbReference type="ARBA" id="ARBA00009463"/>
    </source>
</evidence>
<protein>
    <submittedName>
        <fullName evidence="6">3-hydroxyacyl-CoA dehydrogenase family protein</fullName>
        <ecNumber evidence="6">1.1.1.35</ecNumber>
    </submittedName>
</protein>
<organism evidence="6 7">
    <name type="scientific">Nocardiopsis mangrovi</name>
    <dbReference type="NCBI Taxonomy" id="1179818"/>
    <lineage>
        <taxon>Bacteria</taxon>
        <taxon>Bacillati</taxon>
        <taxon>Actinomycetota</taxon>
        <taxon>Actinomycetes</taxon>
        <taxon>Streptosporangiales</taxon>
        <taxon>Nocardiopsidaceae</taxon>
        <taxon>Nocardiopsis</taxon>
    </lineage>
</organism>
<dbReference type="InterPro" id="IPR006108">
    <property type="entry name" value="3HC_DH_C"/>
</dbReference>
<dbReference type="InterPro" id="IPR008927">
    <property type="entry name" value="6-PGluconate_DH-like_C_sf"/>
</dbReference>
<dbReference type="InterPro" id="IPR006176">
    <property type="entry name" value="3-OHacyl-CoA_DH_NAD-bd"/>
</dbReference>
<dbReference type="Gene3D" id="3.40.50.720">
    <property type="entry name" value="NAD(P)-binding Rossmann-like Domain"/>
    <property type="match status" value="1"/>
</dbReference>
<comment type="pathway">
    <text evidence="1">Lipid metabolism; butanoate metabolism.</text>
</comment>
<evidence type="ECO:0000259" key="4">
    <source>
        <dbReference type="Pfam" id="PF00725"/>
    </source>
</evidence>
<dbReference type="EMBL" id="JBHSFQ010000023">
    <property type="protein sequence ID" value="MFC4564374.1"/>
    <property type="molecule type" value="Genomic_DNA"/>
</dbReference>
<dbReference type="PANTHER" id="PTHR48075">
    <property type="entry name" value="3-HYDROXYACYL-COA DEHYDROGENASE FAMILY PROTEIN"/>
    <property type="match status" value="1"/>
</dbReference>
<sequence length="288" mass="29896">MTRPDRLAVLGAGTMGTGIASLALGHGVPVALVETDPDRLADAPGRVARHLRLARLMGALPADAPADTAENLVATDSLHGIAGSTAVIEAVTEDPVRKSDVLAKAAATVAPATPLISNTSSIPIDELAGAVPRPADVLGAHFMNPPYLIGTVEVVRGPRTGGPALEAAAHLLAALTRTPIVVRDAPGFVTSRILHPMINDAIGVVEDGTASAEQVDSLLQGCLGHRTGPLRTADIIGLDNLLDSLRVLHQRTGDDGCRPRALLEDLVRRGRLGRKTGHGFFDYGEARL</sequence>
<evidence type="ECO:0000259" key="5">
    <source>
        <dbReference type="Pfam" id="PF02737"/>
    </source>
</evidence>
<dbReference type="Proteomes" id="UP001595923">
    <property type="component" value="Unassembled WGS sequence"/>
</dbReference>
<dbReference type="PANTHER" id="PTHR48075:SF5">
    <property type="entry name" value="3-HYDROXYBUTYRYL-COA DEHYDROGENASE"/>
    <property type="match status" value="1"/>
</dbReference>
<dbReference type="RefSeq" id="WP_378577423.1">
    <property type="nucleotide sequence ID" value="NZ_JBHSFQ010000023.1"/>
</dbReference>
<name>A0ABV9DZR2_9ACTN</name>
<keyword evidence="3 6" id="KW-0560">Oxidoreductase</keyword>
<comment type="similarity">
    <text evidence="2">Belongs to the 3-hydroxyacyl-CoA dehydrogenase family.</text>
</comment>
<dbReference type="InterPro" id="IPR022694">
    <property type="entry name" value="3-OHacyl-CoA_DH"/>
</dbReference>
<keyword evidence="7" id="KW-1185">Reference proteome</keyword>
<feature type="domain" description="3-hydroxyacyl-CoA dehydrogenase NAD binding" evidence="5">
    <location>
        <begin position="7"/>
        <end position="184"/>
    </location>
</feature>
<dbReference type="SUPFAM" id="SSF51735">
    <property type="entry name" value="NAD(P)-binding Rossmann-fold domains"/>
    <property type="match status" value="1"/>
</dbReference>
<evidence type="ECO:0000256" key="3">
    <source>
        <dbReference type="ARBA" id="ARBA00023002"/>
    </source>
</evidence>
<dbReference type="Pfam" id="PF00725">
    <property type="entry name" value="3HCDH"/>
    <property type="match status" value="1"/>
</dbReference>
<comment type="caution">
    <text evidence="6">The sequence shown here is derived from an EMBL/GenBank/DDBJ whole genome shotgun (WGS) entry which is preliminary data.</text>
</comment>
<gene>
    <name evidence="6" type="ORF">ACFO4E_21135</name>
</gene>
<dbReference type="InterPro" id="IPR013328">
    <property type="entry name" value="6PGD_dom2"/>
</dbReference>
<evidence type="ECO:0000256" key="1">
    <source>
        <dbReference type="ARBA" id="ARBA00005086"/>
    </source>
</evidence>
<dbReference type="SUPFAM" id="SSF48179">
    <property type="entry name" value="6-phosphogluconate dehydrogenase C-terminal domain-like"/>
    <property type="match status" value="1"/>
</dbReference>
<dbReference type="GO" id="GO:0003857">
    <property type="term" value="F:(3S)-3-hydroxyacyl-CoA dehydrogenase (NAD+) activity"/>
    <property type="evidence" value="ECO:0007669"/>
    <property type="project" value="UniProtKB-EC"/>
</dbReference>
<dbReference type="Gene3D" id="1.10.1040.10">
    <property type="entry name" value="N-(1-d-carboxylethyl)-l-norvaline Dehydrogenase, domain 2"/>
    <property type="match status" value="1"/>
</dbReference>